<dbReference type="Proteomes" id="UP000335636">
    <property type="component" value="Unassembled WGS sequence"/>
</dbReference>
<proteinExistence type="predicted"/>
<feature type="compositionally biased region" description="Basic residues" evidence="1">
    <location>
        <begin position="111"/>
        <end position="124"/>
    </location>
</feature>
<name>A0A5E4A0X5_MARMO</name>
<reference evidence="2" key="1">
    <citation type="submission" date="2019-04" db="EMBL/GenBank/DDBJ databases">
        <authorList>
            <person name="Alioto T."/>
            <person name="Alioto T."/>
        </authorList>
    </citation>
    <scope>NUCLEOTIDE SEQUENCE [LARGE SCALE GENOMIC DNA]</scope>
</reference>
<evidence type="ECO:0000313" key="3">
    <source>
        <dbReference type="Proteomes" id="UP000335636"/>
    </source>
</evidence>
<protein>
    <submittedName>
        <fullName evidence="2">Uncharacterized protein</fullName>
    </submittedName>
</protein>
<comment type="caution">
    <text evidence="2">The sequence shown here is derived from an EMBL/GenBank/DDBJ whole genome shotgun (WGS) entry which is preliminary data.</text>
</comment>
<dbReference type="EMBL" id="CABDUW010000001">
    <property type="protein sequence ID" value="VTJ50689.1"/>
    <property type="molecule type" value="Genomic_DNA"/>
</dbReference>
<evidence type="ECO:0000256" key="1">
    <source>
        <dbReference type="SAM" id="MobiDB-lite"/>
    </source>
</evidence>
<gene>
    <name evidence="2" type="ORF">MONAX_5E028959</name>
</gene>
<organism evidence="2 3">
    <name type="scientific">Marmota monax</name>
    <name type="common">Woodchuck</name>
    <dbReference type="NCBI Taxonomy" id="9995"/>
    <lineage>
        <taxon>Eukaryota</taxon>
        <taxon>Metazoa</taxon>
        <taxon>Chordata</taxon>
        <taxon>Craniata</taxon>
        <taxon>Vertebrata</taxon>
        <taxon>Euteleostomi</taxon>
        <taxon>Mammalia</taxon>
        <taxon>Eutheria</taxon>
        <taxon>Euarchontoglires</taxon>
        <taxon>Glires</taxon>
        <taxon>Rodentia</taxon>
        <taxon>Sciuromorpha</taxon>
        <taxon>Sciuridae</taxon>
        <taxon>Xerinae</taxon>
        <taxon>Marmotini</taxon>
        <taxon>Marmota</taxon>
    </lineage>
</organism>
<evidence type="ECO:0000313" key="2">
    <source>
        <dbReference type="EMBL" id="VTJ50689.1"/>
    </source>
</evidence>
<accession>A0A5E4A0X5</accession>
<feature type="region of interest" description="Disordered" evidence="1">
    <location>
        <begin position="1"/>
        <end position="159"/>
    </location>
</feature>
<keyword evidence="3" id="KW-1185">Reference proteome</keyword>
<dbReference type="AlphaFoldDB" id="A0A5E4A0X5"/>
<sequence length="228" mass="23546">MGRAEQMFLAPGAGRGRRPRDSVLPPSSHLPEPSVLPGRAPCTHTSVAPSGEPRAGPRAQEGRGEGLSPGPQTAGADSQPPLDGIRQPAQGIPQLAEDGAGDSDPCGPRAAHPRGVRAGHRHPAGRLQPWPRLQASEEISPGHSWRDTPGSREGPGSAAAPWPVRVWGMGCGVCRCAGVGSQDLTTDEIAHTVVVVVVALGFLHPVGTCGLGLGPREHLCVTHCLAQE</sequence>